<evidence type="ECO:0000313" key="4">
    <source>
        <dbReference type="EMBL" id="BDA78529.1"/>
    </source>
</evidence>
<dbReference type="InterPro" id="IPR051545">
    <property type="entry name" value="NAD(P)H_dehydrogenase_qn"/>
</dbReference>
<feature type="domain" description="Flavodoxin-like fold" evidence="3">
    <location>
        <begin position="4"/>
        <end position="172"/>
    </location>
</feature>
<dbReference type="EMBL" id="AP025028">
    <property type="protein sequence ID" value="BDA78529.1"/>
    <property type="molecule type" value="Genomic_DNA"/>
</dbReference>
<comment type="similarity">
    <text evidence="1">Belongs to the NAD(P)H dehydrogenase (quinone) family.</text>
</comment>
<evidence type="ECO:0000256" key="1">
    <source>
        <dbReference type="ARBA" id="ARBA00006252"/>
    </source>
</evidence>
<organism evidence="4 5">
    <name type="scientific">Leptospira kobayashii</name>
    <dbReference type="NCBI Taxonomy" id="1917830"/>
    <lineage>
        <taxon>Bacteria</taxon>
        <taxon>Pseudomonadati</taxon>
        <taxon>Spirochaetota</taxon>
        <taxon>Spirochaetia</taxon>
        <taxon>Leptospirales</taxon>
        <taxon>Leptospiraceae</taxon>
        <taxon>Leptospira</taxon>
    </lineage>
</organism>
<protein>
    <submittedName>
        <fullName evidence="4">NAD(P)H dehydrogenase</fullName>
    </submittedName>
</protein>
<name>A0ABN6KC23_9LEPT</name>
<dbReference type="PANTHER" id="PTHR10204">
    <property type="entry name" value="NAD P H OXIDOREDUCTASE-RELATED"/>
    <property type="match status" value="1"/>
</dbReference>
<keyword evidence="5" id="KW-1185">Reference proteome</keyword>
<dbReference type="RefSeq" id="WP_109018950.1">
    <property type="nucleotide sequence ID" value="NZ_AP025028.1"/>
</dbReference>
<sequence length="194" mass="22703">MVQKKILVIQGHPDRESFCFALAESYKKSAVEAGHSVEEIRLRDLKFNPILEYGYRKRTELESDLLDSQKKILWADHIVWIYPVWWGSVPALLKGFLDRVLIPGFAFKKREGSVWWDKFLTGRTSRIISTMDQPAWYFWLIYGEPSNRMMKRTVLEFCGIKPVRVTSIGPIRMSSEKFRMKWLEKVGTLGKKGI</sequence>
<dbReference type="InterPro" id="IPR003680">
    <property type="entry name" value="Flavodoxin_fold"/>
</dbReference>
<dbReference type="Proteomes" id="UP000245263">
    <property type="component" value="Chromosome 1"/>
</dbReference>
<reference evidence="4 5" key="1">
    <citation type="submission" date="2021-08" db="EMBL/GenBank/DDBJ databases">
        <title>Complete genome sequence of Leptospira kobayashii strain E30.</title>
        <authorList>
            <person name="Nakao R."/>
            <person name="Nakamura S."/>
            <person name="Masuzawa T."/>
            <person name="Koizumi N."/>
        </authorList>
    </citation>
    <scope>NUCLEOTIDE SEQUENCE [LARGE SCALE GENOMIC DNA]</scope>
    <source>
        <strain evidence="4 5">E30</strain>
    </source>
</reference>
<dbReference type="Pfam" id="PF02525">
    <property type="entry name" value="Flavodoxin_2"/>
    <property type="match status" value="1"/>
</dbReference>
<proteinExistence type="inferred from homology"/>
<dbReference type="PANTHER" id="PTHR10204:SF34">
    <property type="entry name" value="NAD(P)H DEHYDROGENASE [QUINONE] 1 ISOFORM 1"/>
    <property type="match status" value="1"/>
</dbReference>
<accession>A0ABN6KC23</accession>
<evidence type="ECO:0000313" key="5">
    <source>
        <dbReference type="Proteomes" id="UP000245263"/>
    </source>
</evidence>
<evidence type="ECO:0000256" key="2">
    <source>
        <dbReference type="ARBA" id="ARBA00023002"/>
    </source>
</evidence>
<gene>
    <name evidence="4" type="ORF">LPTSP3_g14590</name>
</gene>
<dbReference type="InterPro" id="IPR029039">
    <property type="entry name" value="Flavoprotein-like_sf"/>
</dbReference>
<dbReference type="Gene3D" id="3.40.50.360">
    <property type="match status" value="1"/>
</dbReference>
<keyword evidence="2" id="KW-0560">Oxidoreductase</keyword>
<evidence type="ECO:0000259" key="3">
    <source>
        <dbReference type="Pfam" id="PF02525"/>
    </source>
</evidence>
<dbReference type="SUPFAM" id="SSF52218">
    <property type="entry name" value="Flavoproteins"/>
    <property type="match status" value="1"/>
</dbReference>